<accession>A0A6A6W9Q7</accession>
<feature type="transmembrane region" description="Helical" evidence="8">
    <location>
        <begin position="6"/>
        <end position="24"/>
    </location>
</feature>
<keyword evidence="10" id="KW-1185">Reference proteome</keyword>
<sequence>MMQQTAVSIAAVISGIVAHLAFYIRGEWDAAVLYLLLGYLSLHQTLVLLLVYHGDSSYTTATWDVLTAESFHILGLTCSIIAYRAFFHPLRRFPGPSSLRTSVWARAITIFLSGERGAVELHDLHERYGDYVRVGPNHLSVRSADALPVINGSGKSTVCHKSVAYLFPTYPASVNAERNPHRHAQHRRIWDRALDPVSVDSYVPRLLGLMDMHIRRLARYKGRAVEVRREYTLLVCDILGSVGYGRHDGFSAMETGRLPRVMGDITLTWRFGVYMMLLPWLHVLLDWAPDLHGLIYKSDVRVRDFIAAEITHKIARTRARAAGPSSPLTDIMSHLLAASLRGRPLGHEQLVSDGFIMSVALTDTSIATLFHLTYRLARHPALQAILRREIQAAIHTPHVEHAHWPTISRLPYLNAFINETLRLHPPNPSPFSRVTPPEGITLPDGTFVPGGTIVSIPEWSLHRDARCFADAESFLPERWLAREDGVECGVACTPRPELVLDGRAFMPFLTGPYRCPGMYLAYLEVKVWVVCVLGGFEVGVDDGVVGGVDGRVDGGWRDYGMMHPGTLDVRFRERGAVR</sequence>
<name>A0A6A6W9Q7_9PEZI</name>
<keyword evidence="8" id="KW-0812">Transmembrane</keyword>
<dbReference type="GO" id="GO:0016705">
    <property type="term" value="F:oxidoreductase activity, acting on paired donors, with incorporation or reduction of molecular oxygen"/>
    <property type="evidence" value="ECO:0007669"/>
    <property type="project" value="InterPro"/>
</dbReference>
<dbReference type="GO" id="GO:0005506">
    <property type="term" value="F:iron ion binding"/>
    <property type="evidence" value="ECO:0007669"/>
    <property type="project" value="InterPro"/>
</dbReference>
<evidence type="ECO:0000256" key="3">
    <source>
        <dbReference type="ARBA" id="ARBA00022723"/>
    </source>
</evidence>
<dbReference type="PANTHER" id="PTHR24305">
    <property type="entry name" value="CYTOCHROME P450"/>
    <property type="match status" value="1"/>
</dbReference>
<dbReference type="EMBL" id="ML996571">
    <property type="protein sequence ID" value="KAF2758764.1"/>
    <property type="molecule type" value="Genomic_DNA"/>
</dbReference>
<keyword evidence="4" id="KW-0560">Oxidoreductase</keyword>
<reference evidence="9" key="1">
    <citation type="journal article" date="2020" name="Stud. Mycol.">
        <title>101 Dothideomycetes genomes: a test case for predicting lifestyles and emergence of pathogens.</title>
        <authorList>
            <person name="Haridas S."/>
            <person name="Albert R."/>
            <person name="Binder M."/>
            <person name="Bloem J."/>
            <person name="Labutti K."/>
            <person name="Salamov A."/>
            <person name="Andreopoulos B."/>
            <person name="Baker S."/>
            <person name="Barry K."/>
            <person name="Bills G."/>
            <person name="Bluhm B."/>
            <person name="Cannon C."/>
            <person name="Castanera R."/>
            <person name="Culley D."/>
            <person name="Daum C."/>
            <person name="Ezra D."/>
            <person name="Gonzalez J."/>
            <person name="Henrissat B."/>
            <person name="Kuo A."/>
            <person name="Liang C."/>
            <person name="Lipzen A."/>
            <person name="Lutzoni F."/>
            <person name="Magnuson J."/>
            <person name="Mondo S."/>
            <person name="Nolan M."/>
            <person name="Ohm R."/>
            <person name="Pangilinan J."/>
            <person name="Park H.-J."/>
            <person name="Ramirez L."/>
            <person name="Alfaro M."/>
            <person name="Sun H."/>
            <person name="Tritt A."/>
            <person name="Yoshinaga Y."/>
            <person name="Zwiers L.-H."/>
            <person name="Turgeon B."/>
            <person name="Goodwin S."/>
            <person name="Spatafora J."/>
            <person name="Crous P."/>
            <person name="Grigoriev I."/>
        </authorList>
    </citation>
    <scope>NUCLEOTIDE SEQUENCE</scope>
    <source>
        <strain evidence="9">CBS 121739</strain>
    </source>
</reference>
<dbReference type="PRINTS" id="PR00465">
    <property type="entry name" value="EP450IV"/>
</dbReference>
<evidence type="ECO:0000256" key="8">
    <source>
        <dbReference type="SAM" id="Phobius"/>
    </source>
</evidence>
<dbReference type="InterPro" id="IPR001128">
    <property type="entry name" value="Cyt_P450"/>
</dbReference>
<keyword evidence="6" id="KW-0503">Monooxygenase</keyword>
<evidence type="ECO:0000256" key="6">
    <source>
        <dbReference type="ARBA" id="ARBA00023033"/>
    </source>
</evidence>
<comment type="cofactor">
    <cofactor evidence="1 7">
        <name>heme</name>
        <dbReference type="ChEBI" id="CHEBI:30413"/>
    </cofactor>
</comment>
<keyword evidence="3 7" id="KW-0479">Metal-binding</keyword>
<dbReference type="GeneID" id="54483806"/>
<evidence type="ECO:0000256" key="7">
    <source>
        <dbReference type="PIRSR" id="PIRSR602403-1"/>
    </source>
</evidence>
<dbReference type="RefSeq" id="XP_033601215.1">
    <property type="nucleotide sequence ID" value="XM_033742752.1"/>
</dbReference>
<keyword evidence="8" id="KW-0472">Membrane</keyword>
<organism evidence="9 10">
    <name type="scientific">Pseudovirgaria hyperparasitica</name>
    <dbReference type="NCBI Taxonomy" id="470096"/>
    <lineage>
        <taxon>Eukaryota</taxon>
        <taxon>Fungi</taxon>
        <taxon>Dikarya</taxon>
        <taxon>Ascomycota</taxon>
        <taxon>Pezizomycotina</taxon>
        <taxon>Dothideomycetes</taxon>
        <taxon>Dothideomycetes incertae sedis</taxon>
        <taxon>Acrospermales</taxon>
        <taxon>Acrospermaceae</taxon>
        <taxon>Pseudovirgaria</taxon>
    </lineage>
</organism>
<dbReference type="SUPFAM" id="SSF48264">
    <property type="entry name" value="Cytochrome P450"/>
    <property type="match status" value="1"/>
</dbReference>
<dbReference type="InterPro" id="IPR002403">
    <property type="entry name" value="Cyt_P450_E_grp-IV"/>
</dbReference>
<keyword evidence="5 7" id="KW-0408">Iron</keyword>
<evidence type="ECO:0000256" key="2">
    <source>
        <dbReference type="ARBA" id="ARBA00010617"/>
    </source>
</evidence>
<comment type="similarity">
    <text evidence="2">Belongs to the cytochrome P450 family.</text>
</comment>
<evidence type="ECO:0000313" key="9">
    <source>
        <dbReference type="EMBL" id="KAF2758764.1"/>
    </source>
</evidence>
<evidence type="ECO:0000256" key="4">
    <source>
        <dbReference type="ARBA" id="ARBA00023002"/>
    </source>
</evidence>
<proteinExistence type="inferred from homology"/>
<feature type="transmembrane region" description="Helical" evidence="8">
    <location>
        <begin position="71"/>
        <end position="90"/>
    </location>
</feature>
<dbReference type="Pfam" id="PF00067">
    <property type="entry name" value="p450"/>
    <property type="match status" value="1"/>
</dbReference>
<protein>
    <submittedName>
        <fullName evidence="9">Cytochrome P450</fullName>
    </submittedName>
</protein>
<dbReference type="OrthoDB" id="6692864at2759"/>
<keyword evidence="7" id="KW-0349">Heme</keyword>
<gene>
    <name evidence="9" type="ORF">EJ05DRAFT_464614</name>
</gene>
<dbReference type="InterPro" id="IPR050121">
    <property type="entry name" value="Cytochrome_P450_monoxygenase"/>
</dbReference>
<feature type="transmembrane region" description="Helical" evidence="8">
    <location>
        <begin position="31"/>
        <end position="51"/>
    </location>
</feature>
<keyword evidence="8" id="KW-1133">Transmembrane helix</keyword>
<evidence type="ECO:0000256" key="5">
    <source>
        <dbReference type="ARBA" id="ARBA00023004"/>
    </source>
</evidence>
<evidence type="ECO:0000313" key="10">
    <source>
        <dbReference type="Proteomes" id="UP000799437"/>
    </source>
</evidence>
<dbReference type="GO" id="GO:0004497">
    <property type="term" value="F:monooxygenase activity"/>
    <property type="evidence" value="ECO:0007669"/>
    <property type="project" value="UniProtKB-KW"/>
</dbReference>
<dbReference type="PRINTS" id="PR00385">
    <property type="entry name" value="P450"/>
</dbReference>
<evidence type="ECO:0000256" key="1">
    <source>
        <dbReference type="ARBA" id="ARBA00001971"/>
    </source>
</evidence>
<dbReference type="PANTHER" id="PTHR24305:SF187">
    <property type="entry name" value="P450, PUTATIVE (EUROFUNG)-RELATED"/>
    <property type="match status" value="1"/>
</dbReference>
<feature type="binding site" description="axial binding residue" evidence="7">
    <location>
        <position position="515"/>
    </location>
    <ligand>
        <name>heme</name>
        <dbReference type="ChEBI" id="CHEBI:30413"/>
    </ligand>
    <ligandPart>
        <name>Fe</name>
        <dbReference type="ChEBI" id="CHEBI:18248"/>
    </ligandPart>
</feature>
<dbReference type="GO" id="GO:0020037">
    <property type="term" value="F:heme binding"/>
    <property type="evidence" value="ECO:0007669"/>
    <property type="project" value="InterPro"/>
</dbReference>
<dbReference type="AlphaFoldDB" id="A0A6A6W9Q7"/>
<dbReference type="Gene3D" id="1.10.630.10">
    <property type="entry name" value="Cytochrome P450"/>
    <property type="match status" value="1"/>
</dbReference>
<dbReference type="InterPro" id="IPR036396">
    <property type="entry name" value="Cyt_P450_sf"/>
</dbReference>
<dbReference type="Proteomes" id="UP000799437">
    <property type="component" value="Unassembled WGS sequence"/>
</dbReference>